<evidence type="ECO:0000313" key="4">
    <source>
        <dbReference type="Proteomes" id="UP001152797"/>
    </source>
</evidence>
<dbReference type="Proteomes" id="UP001152797">
    <property type="component" value="Unassembled WGS sequence"/>
</dbReference>
<feature type="region of interest" description="Disordered" evidence="1">
    <location>
        <begin position="138"/>
        <end position="199"/>
    </location>
</feature>
<reference evidence="3 4" key="2">
    <citation type="submission" date="2024-05" db="EMBL/GenBank/DDBJ databases">
        <authorList>
            <person name="Chen Y."/>
            <person name="Shah S."/>
            <person name="Dougan E. K."/>
            <person name="Thang M."/>
            <person name="Chan C."/>
        </authorList>
    </citation>
    <scope>NUCLEOTIDE SEQUENCE [LARGE SCALE GENOMIC DNA]</scope>
</reference>
<accession>A0A9P1M448</accession>
<dbReference type="EMBL" id="CAMXCT030006698">
    <property type="protein sequence ID" value="CAL4805830.1"/>
    <property type="molecule type" value="Genomic_DNA"/>
</dbReference>
<dbReference type="AlphaFoldDB" id="A0A9P1M448"/>
<feature type="compositionally biased region" description="Low complexity" evidence="1">
    <location>
        <begin position="180"/>
        <end position="189"/>
    </location>
</feature>
<protein>
    <submittedName>
        <fullName evidence="2">Uncharacterized protein</fullName>
    </submittedName>
</protein>
<dbReference type="EMBL" id="CAMXCT010006698">
    <property type="protein sequence ID" value="CAI4018518.1"/>
    <property type="molecule type" value="Genomic_DNA"/>
</dbReference>
<feature type="region of interest" description="Disordered" evidence="1">
    <location>
        <begin position="282"/>
        <end position="305"/>
    </location>
</feature>
<name>A0A9P1M448_9DINO</name>
<sequence>MDMLPYCTRQTLPWLLSGCRNIRRSSNSLKPKASCIGFDWTAVHVYESDGSRWALHEVITPGQFAQLCIAPRDPGECLFYSPSVLGFPGPVGQLPLHAEMLSEETVSHDGVQYRVPQGPSPVTSVVIPHPVAGFVSSSGVRESKHPVGPSASCAPEQSVGSGECGPLPFRLPTNLHATEPPSAVPVSVSEPGLPAQSAEPSEAIDGLLGMPMPANWECGPLPHQMPTVCPTPAKRLSAPVIASGECGPLPDLMPTDVQALSPSPAHGECGPLPFKLPTVSTASAMTPSKCPEEDHGEASHGDSTRHVSLLAPVACPEDPPQELPGRATTIPAESPPVATLQVEPPIEPSTGHAEVTGPATRHGECGLLPCKLPTVEMTPGSDRMPEKNEVPLNPPLGITASNVGSGCGTTAIAFVAHMLANWTLPTSADDVYALHHNLRARFLAVALTHMTCPKPWKWGNGIIEQVEAELAPFLIQHGVPPEHAPGRAKAAVRSIGAQPIQEALASQLPWKQLKTLGNQVKYQFLLPSELQAKVAAAAGNGPVGRPKGGKKSRKAPVEDKPIALDPAKFAIQPGAFQADGHPLSQQPLNAVGPVTEGIVIVTLTEADPYLTQGTQVSKLPLALLILQCTAQELKTNLPHSDVTVPCRFVVNQEPMLIDMVLVQIGSSPVTKAPGKAPVHIDTVDVGTLRLTVFRDEIEGTWDQRFTSFCYVFLVVAGCRLGEAANPGPRHPDVAMDFCIGSFNPSGLAGKAQVINQQARRLQAYVRFARSSKQAADPCHAANVWGAIVRAKGFEPHFPAWWEHTQYDVHGAPSQCPLIPPDIEIAEAMYSTFILAFRALEKRLHQSSRATAKAKRLASPQLIFKDIRQSGPESVDLLLQPIQSKICHVDEDTQCLHLDQVGAWDLAKPVFVKGQPMNIIHVEDKWLWVDQPVSDATGEVCTQTRFVGALEELFHEFRHSWSQRWQRHAAVPHSQWEGILTFAKKYAKPVASLRQELKRKKAKTSKGLDGVTLKDLRAQPDAVLQSFCQFYRHAEQSGISLLPLMTGCPQGYMGHVLVAMPAKCGTPSFSPLRKVMTVGFP</sequence>
<evidence type="ECO:0000256" key="1">
    <source>
        <dbReference type="SAM" id="MobiDB-lite"/>
    </source>
</evidence>
<gene>
    <name evidence="2" type="ORF">C1SCF055_LOCUS43073</name>
</gene>
<feature type="region of interest" description="Disordered" evidence="1">
    <location>
        <begin position="539"/>
        <end position="559"/>
    </location>
</feature>
<evidence type="ECO:0000313" key="3">
    <source>
        <dbReference type="EMBL" id="CAL4805830.1"/>
    </source>
</evidence>
<evidence type="ECO:0000313" key="2">
    <source>
        <dbReference type="EMBL" id="CAI4018518.1"/>
    </source>
</evidence>
<keyword evidence="4" id="KW-1185">Reference proteome</keyword>
<proteinExistence type="predicted"/>
<reference evidence="2" key="1">
    <citation type="submission" date="2022-10" db="EMBL/GenBank/DDBJ databases">
        <authorList>
            <person name="Chen Y."/>
            <person name="Dougan E. K."/>
            <person name="Chan C."/>
            <person name="Rhodes N."/>
            <person name="Thang M."/>
        </authorList>
    </citation>
    <scope>NUCLEOTIDE SEQUENCE</scope>
</reference>
<organism evidence="2">
    <name type="scientific">Cladocopium goreaui</name>
    <dbReference type="NCBI Taxonomy" id="2562237"/>
    <lineage>
        <taxon>Eukaryota</taxon>
        <taxon>Sar</taxon>
        <taxon>Alveolata</taxon>
        <taxon>Dinophyceae</taxon>
        <taxon>Suessiales</taxon>
        <taxon>Symbiodiniaceae</taxon>
        <taxon>Cladocopium</taxon>
    </lineage>
</organism>
<comment type="caution">
    <text evidence="2">The sequence shown here is derived from an EMBL/GenBank/DDBJ whole genome shotgun (WGS) entry which is preliminary data.</text>
</comment>
<dbReference type="EMBL" id="CAMXCT020006698">
    <property type="protein sequence ID" value="CAL1171893.1"/>
    <property type="molecule type" value="Genomic_DNA"/>
</dbReference>
<feature type="compositionally biased region" description="Basic and acidic residues" evidence="1">
    <location>
        <begin position="290"/>
        <end position="305"/>
    </location>
</feature>